<protein>
    <recommendedName>
        <fullName evidence="3">DUF2764 domain-containing protein</fullName>
    </recommendedName>
</protein>
<gene>
    <name evidence="1" type="ORF">SAMN02745205_01312</name>
</gene>
<evidence type="ECO:0008006" key="3">
    <source>
        <dbReference type="Google" id="ProtNLM"/>
    </source>
</evidence>
<dbReference type="RefSeq" id="WP_025838634.1">
    <property type="nucleotide sequence ID" value="NZ_FUWL01000009.1"/>
</dbReference>
<dbReference type="GO" id="GO:0046961">
    <property type="term" value="F:proton-transporting ATPase activity, rotational mechanism"/>
    <property type="evidence" value="ECO:0007669"/>
    <property type="project" value="InterPro"/>
</dbReference>
<dbReference type="AlphaFoldDB" id="A0A1T4LY65"/>
<organism evidence="1 2">
    <name type="scientific">Porphyromonas cangingivalis</name>
    <dbReference type="NCBI Taxonomy" id="36874"/>
    <lineage>
        <taxon>Bacteria</taxon>
        <taxon>Pseudomonadati</taxon>
        <taxon>Bacteroidota</taxon>
        <taxon>Bacteroidia</taxon>
        <taxon>Bacteroidales</taxon>
        <taxon>Porphyromonadaceae</taxon>
        <taxon>Porphyromonas</taxon>
    </lineage>
</organism>
<evidence type="ECO:0000313" key="1">
    <source>
        <dbReference type="EMBL" id="SJZ59468.1"/>
    </source>
</evidence>
<evidence type="ECO:0000313" key="2">
    <source>
        <dbReference type="Proteomes" id="UP000189956"/>
    </source>
</evidence>
<reference evidence="1 2" key="1">
    <citation type="submission" date="2017-02" db="EMBL/GenBank/DDBJ databases">
        <authorList>
            <person name="Peterson S.W."/>
        </authorList>
    </citation>
    <scope>NUCLEOTIDE SEQUENCE [LARGE SCALE GENOMIC DNA]</scope>
    <source>
        <strain evidence="1 2">ATCC 700135</strain>
    </source>
</reference>
<dbReference type="Proteomes" id="UP000189956">
    <property type="component" value="Unassembled WGS sequence"/>
</dbReference>
<sequence length="294" mass="34008">MANYYTLGASLPDLLIDDTKIDYSTAEFVEELKGQASSSDQKQIDLILLRGDNRVLVAILKDRPMPALYMPLALGEAHLRTLVEAVRSESLEDKQDRLPIPEGTPEYMVTFVREYLGEKYEKGVLFIEDKLAELYQEYVRSKANTFLKGWFEMNLNLNNILASLTAKKYDLDPAKYLVGSNEIVEIIKSGIWSDISDLKEGEMMNEIIKIGEENEPMHRERRLDAFKWRMLEEVTFSDSFSINAMLAYLLKLQILERWVSLDKEQGMARFREIIMGLKKEGREELADFVQRTKK</sequence>
<proteinExistence type="predicted"/>
<dbReference type="Pfam" id="PF10962">
    <property type="entry name" value="DUF2764"/>
    <property type="match status" value="1"/>
</dbReference>
<dbReference type="EMBL" id="FUWL01000009">
    <property type="protein sequence ID" value="SJZ59468.1"/>
    <property type="molecule type" value="Genomic_DNA"/>
</dbReference>
<name>A0A1T4LY65_PORCN</name>
<accession>A0A1T4LY65</accession>
<dbReference type="InterPro" id="IPR024492">
    <property type="entry name" value="DUF2764"/>
</dbReference>